<dbReference type="AlphaFoldDB" id="A0A402APU2"/>
<dbReference type="Proteomes" id="UP000287188">
    <property type="component" value="Unassembled WGS sequence"/>
</dbReference>
<evidence type="ECO:0000313" key="2">
    <source>
        <dbReference type="Proteomes" id="UP000287188"/>
    </source>
</evidence>
<keyword evidence="2" id="KW-1185">Reference proteome</keyword>
<dbReference type="Gene3D" id="1.20.1290.10">
    <property type="entry name" value="AhpD-like"/>
    <property type="match status" value="1"/>
</dbReference>
<sequence>MHDRHALQMGAMLDAVATQAGVTTPALREQVKAYARRLSLDAGAAPLDVPAELVAYVRKVTFHAYKVLDEDISCLREAGYSDDALFEITLSVAMGTAQARLERGLHALQEATE</sequence>
<dbReference type="SUPFAM" id="SSF69118">
    <property type="entry name" value="AhpD-like"/>
    <property type="match status" value="1"/>
</dbReference>
<evidence type="ECO:0000313" key="1">
    <source>
        <dbReference type="EMBL" id="GCE21045.1"/>
    </source>
</evidence>
<protein>
    <submittedName>
        <fullName evidence="1">Uncharacterized protein</fullName>
    </submittedName>
</protein>
<dbReference type="EMBL" id="BIFS01000001">
    <property type="protein sequence ID" value="GCE21045.1"/>
    <property type="molecule type" value="Genomic_DNA"/>
</dbReference>
<reference evidence="2" key="1">
    <citation type="submission" date="2018-12" db="EMBL/GenBank/DDBJ databases">
        <title>Tengunoibacter tsumagoiensis gen. nov., sp. nov., Dictyobacter kobayashii sp. nov., D. alpinus sp. nov., and D. joshuensis sp. nov. and description of Dictyobacteraceae fam. nov. within the order Ktedonobacterales isolated from Tengu-no-mugimeshi.</title>
        <authorList>
            <person name="Wang C.M."/>
            <person name="Zheng Y."/>
            <person name="Sakai Y."/>
            <person name="Toyoda A."/>
            <person name="Minakuchi Y."/>
            <person name="Abe K."/>
            <person name="Yokota A."/>
            <person name="Yabe S."/>
        </authorList>
    </citation>
    <scope>NUCLEOTIDE SEQUENCE [LARGE SCALE GENOMIC DNA]</scope>
    <source>
        <strain evidence="2">Uno11</strain>
    </source>
</reference>
<name>A0A402APU2_9CHLR</name>
<organism evidence="1 2">
    <name type="scientific">Dictyobacter kobayashii</name>
    <dbReference type="NCBI Taxonomy" id="2014872"/>
    <lineage>
        <taxon>Bacteria</taxon>
        <taxon>Bacillati</taxon>
        <taxon>Chloroflexota</taxon>
        <taxon>Ktedonobacteria</taxon>
        <taxon>Ktedonobacterales</taxon>
        <taxon>Dictyobacteraceae</taxon>
        <taxon>Dictyobacter</taxon>
    </lineage>
</organism>
<gene>
    <name evidence="1" type="ORF">KDK_48450</name>
</gene>
<dbReference type="RefSeq" id="WP_126552614.1">
    <property type="nucleotide sequence ID" value="NZ_BIFS01000001.1"/>
</dbReference>
<accession>A0A402APU2</accession>
<proteinExistence type="predicted"/>
<dbReference type="InterPro" id="IPR029032">
    <property type="entry name" value="AhpD-like"/>
</dbReference>
<dbReference type="OrthoDB" id="3391501at2"/>
<comment type="caution">
    <text evidence="1">The sequence shown here is derived from an EMBL/GenBank/DDBJ whole genome shotgun (WGS) entry which is preliminary data.</text>
</comment>